<sequence length="554" mass="62165">MKIDFKSLLYHLSKPNQTHSRTRILHGLIITTRLSSDPFYATRILRFYAINNDLISARQLFDKTPQRNIFLWNSIIRAYAQAHKFREAFSLFKRLLTSETQPDNFTFACVARACADKFDADALRVVHGKVLAFGLELDFICNSAFVSCYSSLGLFDEAGFVFHGIDEPDLVLCNAMIAGYGKCGDWAKGTQLFNSMQKMGIRPDGYTMVGLINGLIDNGSINIGETIHGFCVKSGLSLNDHVGSVLVSMYSRFKKMEFACKVFDSLLEPDLVSWSSLISGFSHSKDHLKALGYFRKFLNVSGRRADPVLLATVLAASGQSAILLPGLEIHSYAIRHKLDSEVSVSSALIDMYAKCGFLEMGIKVFDKMPEKNLISYNTVISSLGLYGRGPEAFRVFDEVLREGLKPDEATFVGLLCACCHSGLVNEGRRYFKMMKMEFGIKPKTEHYVHMVKLLGMDGKLEEAYDLVRSLPEPVWPGVWGALLSCCDFRKDYELVEVVKRHLMENETKNDGYGVMISNLFARDGRWDDVEQWRVDDGGVKGKTPGVSWINGVNY</sequence>
<evidence type="ECO:0000256" key="1">
    <source>
        <dbReference type="ARBA" id="ARBA00022737"/>
    </source>
</evidence>
<dbReference type="EMBL" id="JAVIJP010000016">
    <property type="protein sequence ID" value="KAL3642324.1"/>
    <property type="molecule type" value="Genomic_DNA"/>
</dbReference>
<dbReference type="NCBIfam" id="TIGR00756">
    <property type="entry name" value="PPR"/>
    <property type="match status" value="4"/>
</dbReference>
<dbReference type="PANTHER" id="PTHR47926">
    <property type="entry name" value="PENTATRICOPEPTIDE REPEAT-CONTAINING PROTEIN"/>
    <property type="match status" value="1"/>
</dbReference>
<evidence type="ECO:0008006" key="5">
    <source>
        <dbReference type="Google" id="ProtNLM"/>
    </source>
</evidence>
<comment type="caution">
    <text evidence="3">The sequence shown here is derived from an EMBL/GenBank/DDBJ whole genome shotgun (WGS) entry which is preliminary data.</text>
</comment>
<dbReference type="Pfam" id="PF20431">
    <property type="entry name" value="E_motif"/>
    <property type="match status" value="1"/>
</dbReference>
<organism evidence="3 4">
    <name type="scientific">Castilleja foliolosa</name>
    <dbReference type="NCBI Taxonomy" id="1961234"/>
    <lineage>
        <taxon>Eukaryota</taxon>
        <taxon>Viridiplantae</taxon>
        <taxon>Streptophyta</taxon>
        <taxon>Embryophyta</taxon>
        <taxon>Tracheophyta</taxon>
        <taxon>Spermatophyta</taxon>
        <taxon>Magnoliopsida</taxon>
        <taxon>eudicotyledons</taxon>
        <taxon>Gunneridae</taxon>
        <taxon>Pentapetalae</taxon>
        <taxon>asterids</taxon>
        <taxon>lamiids</taxon>
        <taxon>Lamiales</taxon>
        <taxon>Orobanchaceae</taxon>
        <taxon>Pedicularideae</taxon>
        <taxon>Castillejinae</taxon>
        <taxon>Castilleja</taxon>
    </lineage>
</organism>
<dbReference type="InterPro" id="IPR046960">
    <property type="entry name" value="PPR_At4g14850-like_plant"/>
</dbReference>
<dbReference type="FunFam" id="1.25.40.10:FF:000090">
    <property type="entry name" value="Pentatricopeptide repeat-containing protein, chloroplastic"/>
    <property type="match status" value="1"/>
</dbReference>
<reference evidence="4" key="1">
    <citation type="journal article" date="2024" name="IScience">
        <title>Strigolactones Initiate the Formation of Haustorium-like Structures in Castilleja.</title>
        <authorList>
            <person name="Buerger M."/>
            <person name="Peterson D."/>
            <person name="Chory J."/>
        </authorList>
    </citation>
    <scope>NUCLEOTIDE SEQUENCE [LARGE SCALE GENOMIC DNA]</scope>
</reference>
<protein>
    <recommendedName>
        <fullName evidence="5">Pentatricopeptide repeat-containing protein</fullName>
    </recommendedName>
</protein>
<dbReference type="InterPro" id="IPR011990">
    <property type="entry name" value="TPR-like_helical_dom_sf"/>
</dbReference>
<evidence type="ECO:0000256" key="2">
    <source>
        <dbReference type="PROSITE-ProRule" id="PRU00708"/>
    </source>
</evidence>
<feature type="repeat" description="PPR" evidence="2">
    <location>
        <begin position="407"/>
        <end position="442"/>
    </location>
</feature>
<feature type="repeat" description="PPR" evidence="2">
    <location>
        <begin position="68"/>
        <end position="102"/>
    </location>
</feature>
<evidence type="ECO:0000313" key="3">
    <source>
        <dbReference type="EMBL" id="KAL3642324.1"/>
    </source>
</evidence>
<dbReference type="Gene3D" id="1.25.40.10">
    <property type="entry name" value="Tetratricopeptide repeat domain"/>
    <property type="match status" value="4"/>
</dbReference>
<dbReference type="Pfam" id="PF01535">
    <property type="entry name" value="PPR"/>
    <property type="match status" value="1"/>
</dbReference>
<feature type="repeat" description="PPR" evidence="2">
    <location>
        <begin position="372"/>
        <end position="406"/>
    </location>
</feature>
<proteinExistence type="predicted"/>
<accession>A0ABD3DMZ7</accession>
<dbReference type="AlphaFoldDB" id="A0ABD3DMZ7"/>
<keyword evidence="4" id="KW-1185">Reference proteome</keyword>
<feature type="repeat" description="PPR" evidence="2">
    <location>
        <begin position="169"/>
        <end position="203"/>
    </location>
</feature>
<evidence type="ECO:0000313" key="4">
    <source>
        <dbReference type="Proteomes" id="UP001632038"/>
    </source>
</evidence>
<dbReference type="FunFam" id="1.25.40.10:FF:000351">
    <property type="entry name" value="Pentatricopeptide repeat-containing protein"/>
    <property type="match status" value="1"/>
</dbReference>
<keyword evidence="1" id="KW-0677">Repeat</keyword>
<dbReference type="InterPro" id="IPR002885">
    <property type="entry name" value="PPR_rpt"/>
</dbReference>
<dbReference type="Pfam" id="PF13041">
    <property type="entry name" value="PPR_2"/>
    <property type="match status" value="3"/>
</dbReference>
<gene>
    <name evidence="3" type="ORF">CASFOL_013139</name>
</gene>
<dbReference type="Proteomes" id="UP001632038">
    <property type="component" value="Unassembled WGS sequence"/>
</dbReference>
<name>A0ABD3DMZ7_9LAMI</name>
<dbReference type="InterPro" id="IPR046848">
    <property type="entry name" value="E_motif"/>
</dbReference>
<dbReference type="PROSITE" id="PS51375">
    <property type="entry name" value="PPR"/>
    <property type="match status" value="4"/>
</dbReference>